<protein>
    <submittedName>
        <fullName evidence="1">Uncharacterized protein</fullName>
    </submittedName>
</protein>
<keyword evidence="2" id="KW-1185">Reference proteome</keyword>
<gene>
    <name evidence="1" type="ORF">GCM10022242_12940</name>
</gene>
<dbReference type="Proteomes" id="UP001501821">
    <property type="component" value="Unassembled WGS sequence"/>
</dbReference>
<accession>A0ABP7I7Z6</accession>
<proteinExistence type="predicted"/>
<comment type="caution">
    <text evidence="1">The sequence shown here is derived from an EMBL/GenBank/DDBJ whole genome shotgun (WGS) entry which is preliminary data.</text>
</comment>
<dbReference type="EMBL" id="BAABAH010000003">
    <property type="protein sequence ID" value="GAA3811868.1"/>
    <property type="molecule type" value="Genomic_DNA"/>
</dbReference>
<sequence length="44" mass="4491">MTAVTTDTTMTPGSVEVSRVPEQIARAHLLAARATDLDAGPPAA</sequence>
<dbReference type="RefSeq" id="WP_344773501.1">
    <property type="nucleotide sequence ID" value="NZ_BAABAH010000003.1"/>
</dbReference>
<name>A0ABP7I7Z6_9ACTN</name>
<evidence type="ECO:0000313" key="2">
    <source>
        <dbReference type="Proteomes" id="UP001501821"/>
    </source>
</evidence>
<reference evidence="2" key="1">
    <citation type="journal article" date="2019" name="Int. J. Syst. Evol. Microbiol.">
        <title>The Global Catalogue of Microorganisms (GCM) 10K type strain sequencing project: providing services to taxonomists for standard genome sequencing and annotation.</title>
        <authorList>
            <consortium name="The Broad Institute Genomics Platform"/>
            <consortium name="The Broad Institute Genome Sequencing Center for Infectious Disease"/>
            <person name="Wu L."/>
            <person name="Ma J."/>
        </authorList>
    </citation>
    <scope>NUCLEOTIDE SEQUENCE [LARGE SCALE GENOMIC DNA]</scope>
    <source>
        <strain evidence="2">JCM 16953</strain>
    </source>
</reference>
<evidence type="ECO:0000313" key="1">
    <source>
        <dbReference type="EMBL" id="GAA3811868.1"/>
    </source>
</evidence>
<organism evidence="1 2">
    <name type="scientific">Nocardioides panacisoli</name>
    <dbReference type="NCBI Taxonomy" id="627624"/>
    <lineage>
        <taxon>Bacteria</taxon>
        <taxon>Bacillati</taxon>
        <taxon>Actinomycetota</taxon>
        <taxon>Actinomycetes</taxon>
        <taxon>Propionibacteriales</taxon>
        <taxon>Nocardioidaceae</taxon>
        <taxon>Nocardioides</taxon>
    </lineage>
</organism>